<evidence type="ECO:0000313" key="2">
    <source>
        <dbReference type="Proteomes" id="UP000006692"/>
    </source>
</evidence>
<organism evidence="1 2">
    <name type="scientific">Pseudomonas brassicacearum (strain NFM421)</name>
    <dbReference type="NCBI Taxonomy" id="994484"/>
    <lineage>
        <taxon>Bacteria</taxon>
        <taxon>Pseudomonadati</taxon>
        <taxon>Pseudomonadota</taxon>
        <taxon>Gammaproteobacteria</taxon>
        <taxon>Pseudomonadales</taxon>
        <taxon>Pseudomonadaceae</taxon>
        <taxon>Pseudomonas</taxon>
    </lineage>
</organism>
<reference evidence="1 2" key="1">
    <citation type="journal article" date="2011" name="J. Bacteriol.">
        <title>Complete genome sequence of a beneficial plant root-associated bacterium, Pseudomonas brassicacearum.</title>
        <authorList>
            <person name="Ortet P."/>
            <person name="Barakat M."/>
            <person name="Lalaouna D."/>
            <person name="Fochesato S."/>
            <person name="Barbe V."/>
            <person name="Vacherie B."/>
            <person name="Santaella C."/>
            <person name="Heulin T."/>
            <person name="Achouak W."/>
        </authorList>
    </citation>
    <scope>NUCLEOTIDE SEQUENCE [LARGE SCALE GENOMIC DNA]</scope>
    <source>
        <strain evidence="1 2">NFM421</strain>
    </source>
</reference>
<sequence>MTSTIILRTRALKLFRTKLGNPVRNLNSVVIGLCGVGAGIALKPKDLAVSWAPGDLIQAEREARGFAIKSLMVTACDALDHYLEDLGVGPSPLADMTLRSVLRKEPQIIQRGQALTPSGISMLETRLNEVIDRPSEIKSVLRDFSEKFCGKQKTLSLNARCGGLFSHAQTLNGPAISAIPLRPSYHSAVVLLVAWRNVLVHDMDTDPLDPKVVSDLIADKEYLAAEHAGIDFEKTLERYSSKSEPSLKDISTLVSILMRYLAAIDARLIASCDLGRFVQEAVCEELNLRGAPEDTLRKWAGKSYPERISKALRMVGNHGFVSTTFDRKKKSYPGRVIAKQDMSFLDANNFKELSSLVFPDICKGN</sequence>
<dbReference type="KEGG" id="pba:PSEBR_a3482"/>
<evidence type="ECO:0000313" key="1">
    <source>
        <dbReference type="EMBL" id="AEA69817.1"/>
    </source>
</evidence>
<dbReference type="EMBL" id="CP002585">
    <property type="protein sequence ID" value="AEA69817.1"/>
    <property type="molecule type" value="Genomic_DNA"/>
</dbReference>
<dbReference type="Proteomes" id="UP000006692">
    <property type="component" value="Chromosome"/>
</dbReference>
<dbReference type="HOGENOM" id="CLU_758339_0_0_6"/>
<name>F2K7Z6_PSEBN</name>
<proteinExistence type="predicted"/>
<reference key="2">
    <citation type="submission" date="2011-03" db="EMBL/GenBank/DDBJ databases">
        <title>Complete Genome Sequence of a beneficial plant roots-associated bacterium Pseudomonas brassicacearum.</title>
        <authorList>
            <person name="Ortet P."/>
            <person name="Barakat M."/>
            <person name="Lalaouna D."/>
            <person name="Fochesato S."/>
            <person name="Barbe V."/>
            <person name="Santaella C."/>
            <person name="Heulin T."/>
            <person name="Achouak W."/>
        </authorList>
    </citation>
    <scope>NUCLEOTIDE SEQUENCE</scope>
    <source>
        <strain>NFM421</strain>
    </source>
</reference>
<protein>
    <submittedName>
        <fullName evidence="1">Uncharacterized protein</fullName>
    </submittedName>
</protein>
<dbReference type="AlphaFoldDB" id="F2K7Z6"/>
<accession>F2K7Z6</accession>
<gene>
    <name evidence="1" type="ORF">PSEBR_a3482</name>
</gene>